<evidence type="ECO:0000313" key="3">
    <source>
        <dbReference type="Proteomes" id="UP000707451"/>
    </source>
</evidence>
<feature type="compositionally biased region" description="Polar residues" evidence="1">
    <location>
        <begin position="10"/>
        <end position="20"/>
    </location>
</feature>
<keyword evidence="3" id="KW-1185">Reference proteome</keyword>
<protein>
    <submittedName>
        <fullName evidence="2">Uncharacterized protein</fullName>
    </submittedName>
</protein>
<organism evidence="2 3">
    <name type="scientific">Linnemannia hyalina</name>
    <dbReference type="NCBI Taxonomy" id="64524"/>
    <lineage>
        <taxon>Eukaryota</taxon>
        <taxon>Fungi</taxon>
        <taxon>Fungi incertae sedis</taxon>
        <taxon>Mucoromycota</taxon>
        <taxon>Mortierellomycotina</taxon>
        <taxon>Mortierellomycetes</taxon>
        <taxon>Mortierellales</taxon>
        <taxon>Mortierellaceae</taxon>
        <taxon>Linnemannia</taxon>
    </lineage>
</organism>
<evidence type="ECO:0000256" key="1">
    <source>
        <dbReference type="SAM" id="MobiDB-lite"/>
    </source>
</evidence>
<dbReference type="Proteomes" id="UP000707451">
    <property type="component" value="Unassembled WGS sequence"/>
</dbReference>
<comment type="caution">
    <text evidence="2">The sequence shown here is derived from an EMBL/GenBank/DDBJ whole genome shotgun (WGS) entry which is preliminary data.</text>
</comment>
<feature type="region of interest" description="Disordered" evidence="1">
    <location>
        <begin position="1"/>
        <end position="24"/>
    </location>
</feature>
<proteinExistence type="predicted"/>
<name>A0A9P8BXJ7_9FUNG</name>
<gene>
    <name evidence="2" type="ORF">KI688_005532</name>
</gene>
<evidence type="ECO:0000313" key="2">
    <source>
        <dbReference type="EMBL" id="KAG9071321.1"/>
    </source>
</evidence>
<accession>A0A9P8BXJ7</accession>
<sequence>MPVAPPGSQAIRSLNINKPTSTPPHPTEVVYIDIYTDPITKDKLLPFRIVAIPGEVLDIVVGNLQDTTPQQRHPSVLTQIEQQAARFPKHNPFSTMRPISSLLGRTLG</sequence>
<dbReference type="AlphaFoldDB" id="A0A9P8BXJ7"/>
<dbReference type="EMBL" id="JAHRHY010000002">
    <property type="protein sequence ID" value="KAG9071321.1"/>
    <property type="molecule type" value="Genomic_DNA"/>
</dbReference>
<reference evidence="2" key="1">
    <citation type="submission" date="2021-06" db="EMBL/GenBank/DDBJ databases">
        <title>Genome Sequence of Mortierella hyaline Strain SCG-10, a Cold-Adapted, Nitrate-Reducing Fungus Isolated from Soil in Minnesota, USA.</title>
        <authorList>
            <person name="Aldossari N."/>
        </authorList>
    </citation>
    <scope>NUCLEOTIDE SEQUENCE</scope>
    <source>
        <strain evidence="2">SCG-10</strain>
    </source>
</reference>